<feature type="transmembrane region" description="Helical" evidence="1">
    <location>
        <begin position="292"/>
        <end position="309"/>
    </location>
</feature>
<dbReference type="KEGG" id="erx:ATZ35_03830"/>
<feature type="transmembrane region" description="Helical" evidence="1">
    <location>
        <begin position="527"/>
        <end position="549"/>
    </location>
</feature>
<gene>
    <name evidence="2" type="ORF">ATZ35_03830</name>
</gene>
<dbReference type="AlphaFoldDB" id="A0A0U2X863"/>
<dbReference type="PANTHER" id="PTHR38454:SF1">
    <property type="entry name" value="INTEGRAL MEMBRANE PROTEIN"/>
    <property type="match status" value="1"/>
</dbReference>
<evidence type="ECO:0000313" key="2">
    <source>
        <dbReference type="EMBL" id="ALS36320.1"/>
    </source>
</evidence>
<feature type="transmembrane region" description="Helical" evidence="1">
    <location>
        <begin position="233"/>
        <end position="255"/>
    </location>
</feature>
<dbReference type="PANTHER" id="PTHR38454">
    <property type="entry name" value="INTEGRAL MEMBRANE PROTEIN-RELATED"/>
    <property type="match status" value="1"/>
</dbReference>
<dbReference type="STRING" id="118060.ATZ35_03830"/>
<feature type="transmembrane region" description="Helical" evidence="1">
    <location>
        <begin position="166"/>
        <end position="183"/>
    </location>
</feature>
<feature type="transmembrane region" description="Helical" evidence="1">
    <location>
        <begin position="380"/>
        <end position="402"/>
    </location>
</feature>
<protein>
    <recommendedName>
        <fullName evidence="4">Membrane protein 6-pyruvoyl-tetrahydropterin synthase-related domain-containing protein</fullName>
    </recommendedName>
</protein>
<feature type="transmembrane region" description="Helical" evidence="1">
    <location>
        <begin position="111"/>
        <end position="130"/>
    </location>
</feature>
<feature type="transmembrane region" description="Helical" evidence="1">
    <location>
        <begin position="136"/>
        <end position="154"/>
    </location>
</feature>
<feature type="transmembrane region" description="Helical" evidence="1">
    <location>
        <begin position="20"/>
        <end position="39"/>
    </location>
</feature>
<evidence type="ECO:0000256" key="1">
    <source>
        <dbReference type="SAM" id="Phobius"/>
    </source>
</evidence>
<keyword evidence="1" id="KW-0812">Transmembrane</keyword>
<proteinExistence type="predicted"/>
<keyword evidence="1" id="KW-1133">Transmembrane helix</keyword>
<feature type="transmembrane region" description="Helical" evidence="1">
    <location>
        <begin position="189"/>
        <end position="221"/>
    </location>
</feature>
<evidence type="ECO:0000313" key="3">
    <source>
        <dbReference type="Proteomes" id="UP000067523"/>
    </source>
</evidence>
<dbReference type="RefSeq" id="WP_208929571.1">
    <property type="nucleotide sequence ID" value="NZ_CP013655.1"/>
</dbReference>
<dbReference type="InterPro" id="IPR018580">
    <property type="entry name" value="Uncharacterised_YfhO"/>
</dbReference>
<feature type="transmembrane region" description="Helical" evidence="1">
    <location>
        <begin position="351"/>
        <end position="368"/>
    </location>
</feature>
<reference evidence="3" key="1">
    <citation type="submission" date="2015-12" db="EMBL/GenBank/DDBJ databases">
        <authorList>
            <person name="Lauer A."/>
            <person name="Humrighouse B."/>
            <person name="Loparev V."/>
            <person name="Shewmaker P.L."/>
            <person name="Whitney A.M."/>
            <person name="McLaughlin R.W."/>
        </authorList>
    </citation>
    <scope>NUCLEOTIDE SEQUENCE [LARGE SCALE GENOMIC DNA]</scope>
    <source>
        <strain evidence="3">LMG 26678</strain>
    </source>
</reference>
<accession>A0A0U2X863</accession>
<keyword evidence="3" id="KW-1185">Reference proteome</keyword>
<evidence type="ECO:0008006" key="4">
    <source>
        <dbReference type="Google" id="ProtNLM"/>
    </source>
</evidence>
<feature type="transmembrane region" description="Helical" evidence="1">
    <location>
        <begin position="321"/>
        <end position="339"/>
    </location>
</feature>
<dbReference type="Proteomes" id="UP000067523">
    <property type="component" value="Chromosome"/>
</dbReference>
<feature type="transmembrane region" description="Helical" evidence="1">
    <location>
        <begin position="76"/>
        <end position="99"/>
    </location>
</feature>
<sequence length="553" mass="63935">MEQESLIEIKKSKISKYQTWLYISIFLLLSIFMIYSSHIHQNVLYSGDDIQFHLSRIEGLAENLLHQKWFPKINFFFLYGMGYASPLFYCELFLYPAAFFRLIGISVTQSYILYLILINFCTFLIAYFSFKKVDSVRWKAFLFAFLYGMSSYRLSDLTERAALGELLALMFLPVAFLGIYQIVKCERGQWIWLSVGMSGLILTHVLTGLIFSIFIVCYLLLNVESLKKRSEKLISLFKAAGLTIFLTSFFIFPLLEQVMNQRFMFQEKPVTYLSDNASTVLNYLGIAFRNNGYNNLGLFVIVALVFLGSMYKKLEQVNRQLILIAAGFAFLSTDFFPHKIFDQSIFNALQFPWRFFLVVTLCVCWVFASSCDQFFSGKMTIFRFVSGVIIGVCVLTAAHGVFLPEEQREVSYDRLENIQSNHLGWGQEYVPSKLQLSQVIAEPRKIRGQADIALTDVNWGYGEVQFDYETTKESSLVLPYLYYKGYHAVDRVQDREIRVNSSSTFPGLVEIQLNGRGKIHFFYKETAIQTVSLIVSIVVWISFVTWFVLMKRS</sequence>
<name>A0A0U2X863_9ENTE</name>
<dbReference type="EMBL" id="CP013655">
    <property type="protein sequence ID" value="ALS36320.1"/>
    <property type="molecule type" value="Genomic_DNA"/>
</dbReference>
<keyword evidence="1" id="KW-0472">Membrane</keyword>
<organism evidence="2 3">
    <name type="scientific">Enterococcus rotai</name>
    <dbReference type="NCBI Taxonomy" id="118060"/>
    <lineage>
        <taxon>Bacteria</taxon>
        <taxon>Bacillati</taxon>
        <taxon>Bacillota</taxon>
        <taxon>Bacilli</taxon>
        <taxon>Lactobacillales</taxon>
        <taxon>Enterococcaceae</taxon>
        <taxon>Enterococcus</taxon>
    </lineage>
</organism>